<evidence type="ECO:0000256" key="1">
    <source>
        <dbReference type="SAM" id="MobiDB-lite"/>
    </source>
</evidence>
<feature type="compositionally biased region" description="Low complexity" evidence="1">
    <location>
        <begin position="33"/>
        <end position="74"/>
    </location>
</feature>
<proteinExistence type="predicted"/>
<comment type="caution">
    <text evidence="3">The sequence shown here is derived from an EMBL/GenBank/DDBJ whole genome shotgun (WGS) entry which is preliminary data.</text>
</comment>
<evidence type="ECO:0000313" key="3">
    <source>
        <dbReference type="EMBL" id="KTC66197.1"/>
    </source>
</evidence>
<dbReference type="PATRIC" id="fig|45056.6.peg.885"/>
<feature type="region of interest" description="Disordered" evidence="1">
    <location>
        <begin position="26"/>
        <end position="82"/>
    </location>
</feature>
<keyword evidence="2" id="KW-0732">Signal</keyword>
<gene>
    <name evidence="3" type="ORF">Lade_0855</name>
</gene>
<organism evidence="3 4">
    <name type="scientific">Legionella adelaidensis</name>
    <dbReference type="NCBI Taxonomy" id="45056"/>
    <lineage>
        <taxon>Bacteria</taxon>
        <taxon>Pseudomonadati</taxon>
        <taxon>Pseudomonadota</taxon>
        <taxon>Gammaproteobacteria</taxon>
        <taxon>Legionellales</taxon>
        <taxon>Legionellaceae</taxon>
        <taxon>Legionella</taxon>
    </lineage>
</organism>
<dbReference type="Proteomes" id="UP000054859">
    <property type="component" value="Unassembled WGS sequence"/>
</dbReference>
<evidence type="ECO:0000256" key="2">
    <source>
        <dbReference type="SAM" id="SignalP"/>
    </source>
</evidence>
<protein>
    <submittedName>
        <fullName evidence="3">Uncharacterized protein</fullName>
    </submittedName>
</protein>
<reference evidence="3 4" key="1">
    <citation type="submission" date="2015-11" db="EMBL/GenBank/DDBJ databases">
        <title>Identification of large and diverse effector repertoires of 38 Legionella species.</title>
        <authorList>
            <person name="Burstein D."/>
            <person name="Amaro F."/>
            <person name="Zusman T."/>
            <person name="Lifshitz Z."/>
            <person name="Cohen O."/>
            <person name="Gilbert J.A."/>
            <person name="Pupko T."/>
            <person name="Shuman H.A."/>
            <person name="Segal G."/>
        </authorList>
    </citation>
    <scope>NUCLEOTIDE SEQUENCE [LARGE SCALE GENOMIC DNA]</scope>
    <source>
        <strain evidence="3 4">1762-AUS-E</strain>
    </source>
</reference>
<dbReference type="EMBL" id="LNKA01000001">
    <property type="protein sequence ID" value="KTC66197.1"/>
    <property type="molecule type" value="Genomic_DNA"/>
</dbReference>
<accession>A0A0W0R589</accession>
<keyword evidence="4" id="KW-1185">Reference proteome</keyword>
<feature type="chain" id="PRO_5006910541" evidence="2">
    <location>
        <begin position="23"/>
        <end position="131"/>
    </location>
</feature>
<dbReference type="RefSeq" id="WP_058461894.1">
    <property type="nucleotide sequence ID" value="NZ_CAAAHS010000005.1"/>
</dbReference>
<dbReference type="AlphaFoldDB" id="A0A0W0R589"/>
<feature type="signal peptide" evidence="2">
    <location>
        <begin position="1"/>
        <end position="22"/>
    </location>
</feature>
<sequence>MNKTLIALATATALTCAPFVFAADSDGNGSDNGSMTSSSTDASMGSSTSTTGMGTTTTTPTTGTTMSTTTMGNTIESLSTSTSKHVDIGLKTADGKVINAVVETSDLMGLKTGDQVSLTMPPTSTMTTTTP</sequence>
<name>A0A0W0R589_9GAMM</name>
<evidence type="ECO:0000313" key="4">
    <source>
        <dbReference type="Proteomes" id="UP000054859"/>
    </source>
</evidence>